<accession>A0A5N4DV92</accession>
<dbReference type="Proteomes" id="UP000299084">
    <property type="component" value="Unassembled WGS sequence"/>
</dbReference>
<dbReference type="Pfam" id="PF01352">
    <property type="entry name" value="KRAB"/>
    <property type="match status" value="1"/>
</dbReference>
<evidence type="ECO:0000256" key="3">
    <source>
        <dbReference type="ARBA" id="ARBA00022771"/>
    </source>
</evidence>
<evidence type="ECO:0000256" key="2">
    <source>
        <dbReference type="ARBA" id="ARBA00022737"/>
    </source>
</evidence>
<name>A0A5N4DV92_CAMDR</name>
<evidence type="ECO:0000259" key="8">
    <source>
        <dbReference type="PROSITE" id="PS50157"/>
    </source>
</evidence>
<dbReference type="Pfam" id="PF17686">
    <property type="entry name" value="DUF5534"/>
    <property type="match status" value="1"/>
</dbReference>
<sequence>MAAINPWASWGFLTDQSWGMAAVDPWASWALCPQDAAWRMEETPEERRRAPGFPTAQAQETVTFKDVAVDFTQEEWGQLDPVQRTLYRDVMLETYGHLLSVGNQIAKPEVISLLEQGEEPWSMDRVYPPQRTCPEWMRNLESKALIPTQSIFEEERSHSLKLERHIWDDPWLSSDCGKAFSGHSALLQHQRNHSEEKLCAQSPCDGPSGALRRGATGEEHPGRGSTQQVGSREFSLQGYRQAQAPTKVTQRPTLPFTEILLSQVQGPLVQFRGNGKTDTPEATKLRGFVGHSVVPNTNTWNTALIPHRPALVQVVTVAGVAFSIALVCGIAISYMIYRLAQAEERQQLALLYKNIRVPSADEEESPEDDSLDESTYLLPENEKELEKFIHSVIRSKRRKHIEKKLNQEQKLVKEVKIKDALHTSEMENM</sequence>
<dbReference type="GO" id="GO:0006355">
    <property type="term" value="P:regulation of DNA-templated transcription"/>
    <property type="evidence" value="ECO:0007669"/>
    <property type="project" value="InterPro"/>
</dbReference>
<dbReference type="SUPFAM" id="SSF57667">
    <property type="entry name" value="beta-beta-alpha zinc fingers"/>
    <property type="match status" value="1"/>
</dbReference>
<dbReference type="InterPro" id="IPR037549">
    <property type="entry name" value="C19orf18"/>
</dbReference>
<dbReference type="AlphaFoldDB" id="A0A5N4DV92"/>
<dbReference type="Gene3D" id="6.10.140.140">
    <property type="match status" value="1"/>
</dbReference>
<dbReference type="PROSITE" id="PS50805">
    <property type="entry name" value="KRAB"/>
    <property type="match status" value="1"/>
</dbReference>
<dbReference type="Gene3D" id="3.30.160.60">
    <property type="entry name" value="Classic Zinc Finger"/>
    <property type="match status" value="1"/>
</dbReference>
<comment type="caution">
    <text evidence="10">The sequence shown here is derived from an EMBL/GenBank/DDBJ whole genome shotgun (WGS) entry which is preliminary data.</text>
</comment>
<protein>
    <submittedName>
        <fullName evidence="10">Zinc finger protein 606</fullName>
    </submittedName>
</protein>
<keyword evidence="7" id="KW-0472">Membrane</keyword>
<dbReference type="InterPro" id="IPR001909">
    <property type="entry name" value="KRAB"/>
</dbReference>
<dbReference type="InterPro" id="IPR013087">
    <property type="entry name" value="Znf_C2H2_type"/>
</dbReference>
<dbReference type="InterPro" id="IPR036051">
    <property type="entry name" value="KRAB_dom_sf"/>
</dbReference>
<organism evidence="10 11">
    <name type="scientific">Camelus dromedarius</name>
    <name type="common">Dromedary</name>
    <name type="synonym">Arabian camel</name>
    <dbReference type="NCBI Taxonomy" id="9838"/>
    <lineage>
        <taxon>Eukaryota</taxon>
        <taxon>Metazoa</taxon>
        <taxon>Chordata</taxon>
        <taxon>Craniata</taxon>
        <taxon>Vertebrata</taxon>
        <taxon>Euteleostomi</taxon>
        <taxon>Mammalia</taxon>
        <taxon>Eutheria</taxon>
        <taxon>Laurasiatheria</taxon>
        <taxon>Artiodactyla</taxon>
        <taxon>Tylopoda</taxon>
        <taxon>Camelidae</taxon>
        <taxon>Camelus</taxon>
    </lineage>
</organism>
<evidence type="ECO:0000256" key="7">
    <source>
        <dbReference type="SAM" id="Phobius"/>
    </source>
</evidence>
<dbReference type="CDD" id="cd07765">
    <property type="entry name" value="KRAB_A-box"/>
    <property type="match status" value="1"/>
</dbReference>
<dbReference type="PROSITE" id="PS50157">
    <property type="entry name" value="ZINC_FINGER_C2H2_2"/>
    <property type="match status" value="1"/>
</dbReference>
<dbReference type="SUPFAM" id="SSF109640">
    <property type="entry name" value="KRAB domain (Kruppel-associated box)"/>
    <property type="match status" value="1"/>
</dbReference>
<dbReference type="GO" id="GO:0008270">
    <property type="term" value="F:zinc ion binding"/>
    <property type="evidence" value="ECO:0007669"/>
    <property type="project" value="UniProtKB-KW"/>
</dbReference>
<evidence type="ECO:0000313" key="10">
    <source>
        <dbReference type="EMBL" id="KAB1275103.1"/>
    </source>
</evidence>
<keyword evidence="2" id="KW-0677">Repeat</keyword>
<feature type="region of interest" description="Disordered" evidence="6">
    <location>
        <begin position="198"/>
        <end position="232"/>
    </location>
</feature>
<evidence type="ECO:0000256" key="1">
    <source>
        <dbReference type="ARBA" id="ARBA00022723"/>
    </source>
</evidence>
<dbReference type="PANTHER" id="PTHR38000:SF1">
    <property type="entry name" value="RIKEN CDNA 2900092C05 GENE"/>
    <property type="match status" value="1"/>
</dbReference>
<evidence type="ECO:0000256" key="4">
    <source>
        <dbReference type="ARBA" id="ARBA00022833"/>
    </source>
</evidence>
<keyword evidence="11" id="KW-1185">Reference proteome</keyword>
<keyword evidence="4" id="KW-0862">Zinc</keyword>
<dbReference type="InterPro" id="IPR036236">
    <property type="entry name" value="Znf_C2H2_sf"/>
</dbReference>
<proteinExistence type="predicted"/>
<keyword evidence="7" id="KW-0812">Transmembrane</keyword>
<dbReference type="PANTHER" id="PTHR38000">
    <property type="entry name" value="RIKEN CDNA 2900092C05"/>
    <property type="match status" value="1"/>
</dbReference>
<dbReference type="EMBL" id="JWIN03000009">
    <property type="protein sequence ID" value="KAB1275103.1"/>
    <property type="molecule type" value="Genomic_DNA"/>
</dbReference>
<feature type="domain" description="C2H2-type" evidence="8">
    <location>
        <begin position="171"/>
        <end position="198"/>
    </location>
</feature>
<evidence type="ECO:0000256" key="5">
    <source>
        <dbReference type="PROSITE-ProRule" id="PRU00042"/>
    </source>
</evidence>
<keyword evidence="1" id="KW-0479">Metal-binding</keyword>
<dbReference type="SMART" id="SM00349">
    <property type="entry name" value="KRAB"/>
    <property type="match status" value="1"/>
</dbReference>
<evidence type="ECO:0000259" key="9">
    <source>
        <dbReference type="PROSITE" id="PS50805"/>
    </source>
</evidence>
<evidence type="ECO:0000256" key="6">
    <source>
        <dbReference type="SAM" id="MobiDB-lite"/>
    </source>
</evidence>
<feature type="transmembrane region" description="Helical" evidence="7">
    <location>
        <begin position="311"/>
        <end position="337"/>
    </location>
</feature>
<gene>
    <name evidence="10" type="ORF">Cadr_000012377</name>
</gene>
<keyword evidence="3 5" id="KW-0863">Zinc-finger</keyword>
<evidence type="ECO:0000313" key="11">
    <source>
        <dbReference type="Proteomes" id="UP000299084"/>
    </source>
</evidence>
<reference evidence="10 11" key="1">
    <citation type="journal article" date="2019" name="Mol. Ecol. Resour.">
        <title>Improving Illumina assemblies with Hi-C and long reads: an example with the North African dromedary.</title>
        <authorList>
            <person name="Elbers J.P."/>
            <person name="Rogers M.F."/>
            <person name="Perelman P.L."/>
            <person name="Proskuryakova A.A."/>
            <person name="Serdyukova N.A."/>
            <person name="Johnson W.E."/>
            <person name="Horin P."/>
            <person name="Corander J."/>
            <person name="Murphy D."/>
            <person name="Burger P.A."/>
        </authorList>
    </citation>
    <scope>NUCLEOTIDE SEQUENCE [LARGE SCALE GENOMIC DNA]</scope>
    <source>
        <strain evidence="10">Drom800</strain>
        <tissue evidence="10">Blood</tissue>
    </source>
</reference>
<keyword evidence="7" id="KW-1133">Transmembrane helix</keyword>
<feature type="domain" description="KRAB" evidence="9">
    <location>
        <begin position="62"/>
        <end position="133"/>
    </location>
</feature>